<gene>
    <name evidence="2" type="ORF">ACFYG5_01975</name>
</gene>
<protein>
    <submittedName>
        <fullName evidence="2">ParA family protein</fullName>
    </submittedName>
</protein>
<dbReference type="InterPro" id="IPR002586">
    <property type="entry name" value="CobQ/CobB/MinD/ParA_Nub-bd_dom"/>
</dbReference>
<name>A0AB74UVX6_9GAMM</name>
<dbReference type="Gene3D" id="3.40.50.300">
    <property type="entry name" value="P-loop containing nucleotide triphosphate hydrolases"/>
    <property type="match status" value="1"/>
</dbReference>
<feature type="domain" description="CobQ/CobB/MinD/ParA nucleotide binding" evidence="1">
    <location>
        <begin position="5"/>
        <end position="43"/>
    </location>
</feature>
<dbReference type="PANTHER" id="PTHR13696:SF52">
    <property type="entry name" value="PARA FAMILY PROTEIN CT_582"/>
    <property type="match status" value="1"/>
</dbReference>
<dbReference type="InterPro" id="IPR050678">
    <property type="entry name" value="DNA_Partitioning_ATPase"/>
</dbReference>
<dbReference type="CDD" id="cd02042">
    <property type="entry name" value="ParAB_family"/>
    <property type="match status" value="1"/>
</dbReference>
<dbReference type="RefSeq" id="WP_395119878.1">
    <property type="nucleotide sequence ID" value="NZ_CP170721.1"/>
</dbReference>
<dbReference type="AlphaFoldDB" id="A0AB74UVX6"/>
<organism evidence="2">
    <name type="scientific">Rhodanobacter sp. FW102-FHT14D07</name>
    <dbReference type="NCBI Taxonomy" id="3351462"/>
    <lineage>
        <taxon>Bacteria</taxon>
        <taxon>Pseudomonadati</taxon>
        <taxon>Pseudomonadota</taxon>
        <taxon>Gammaproteobacteria</taxon>
        <taxon>Lysobacterales</taxon>
        <taxon>Rhodanobacteraceae</taxon>
        <taxon>Rhodanobacter</taxon>
    </lineage>
</organism>
<sequence length="207" mass="21741">MQAIHIFSSKGGSGKTTAALSLAAALAHRGNRVALVDADPNGAQGGATRWLAQAQAAGRPTPFPVLKAITSSAAKAYDYVVYDHPPGGRAAHQLPEGLVIVPTPLDPGSFFSATRVVDSLRHRPLAPLLLPSRVRLERAEQRRLAGVLAVPVVRDRAAYGSLFGQGANLYSDGTGIIGLMAARDEFEETVARVLAHMSACQTKKEAA</sequence>
<dbReference type="PANTHER" id="PTHR13696">
    <property type="entry name" value="P-LOOP CONTAINING NUCLEOSIDE TRIPHOSPHATE HYDROLASE"/>
    <property type="match status" value="1"/>
</dbReference>
<accession>A0AB74UVX6</accession>
<evidence type="ECO:0000259" key="1">
    <source>
        <dbReference type="Pfam" id="PF01656"/>
    </source>
</evidence>
<dbReference type="Pfam" id="PF01656">
    <property type="entry name" value="CbiA"/>
    <property type="match status" value="1"/>
</dbReference>
<dbReference type="InterPro" id="IPR027417">
    <property type="entry name" value="P-loop_NTPase"/>
</dbReference>
<evidence type="ECO:0000313" key="2">
    <source>
        <dbReference type="EMBL" id="XIA18934.1"/>
    </source>
</evidence>
<dbReference type="SUPFAM" id="SSF52540">
    <property type="entry name" value="P-loop containing nucleoside triphosphate hydrolases"/>
    <property type="match status" value="1"/>
</dbReference>
<reference evidence="2" key="1">
    <citation type="submission" date="2024-10" db="EMBL/GenBank/DDBJ databases">
        <authorList>
            <person name="Lesea H.P."/>
            <person name="Kuehl J.V."/>
            <person name="Chandonia J.-M."/>
        </authorList>
    </citation>
    <scope>NUCLEOTIDE SEQUENCE</scope>
    <source>
        <strain evidence="2">FW102-FHT14D07</strain>
    </source>
</reference>
<dbReference type="EMBL" id="CP170721">
    <property type="protein sequence ID" value="XIA18934.1"/>
    <property type="molecule type" value="Genomic_DNA"/>
</dbReference>
<proteinExistence type="predicted"/>
<dbReference type="PIRSF" id="PIRSF009320">
    <property type="entry name" value="Nuc_binding_HP_1000"/>
    <property type="match status" value="1"/>
</dbReference>